<proteinExistence type="predicted"/>
<dbReference type="Proteomes" id="UP000009022">
    <property type="component" value="Unassembled WGS sequence"/>
</dbReference>
<dbReference type="Pfam" id="PF00931">
    <property type="entry name" value="NB-ARC"/>
    <property type="match status" value="1"/>
</dbReference>
<dbReference type="AlphaFoldDB" id="B3SB07"/>
<dbReference type="HOGENOM" id="CLU_352472_0_0_1"/>
<dbReference type="Gene3D" id="3.40.50.300">
    <property type="entry name" value="P-loop containing nucleotide triphosphate hydrolases"/>
    <property type="match status" value="1"/>
</dbReference>
<dbReference type="CTD" id="6758622"/>
<evidence type="ECO:0000259" key="3">
    <source>
        <dbReference type="Pfam" id="PF00931"/>
    </source>
</evidence>
<name>B3SB07_TRIAD</name>
<dbReference type="GeneID" id="6758622"/>
<dbReference type="EMBL" id="DS985263">
    <property type="protein sequence ID" value="EDV20025.1"/>
    <property type="molecule type" value="Genomic_DNA"/>
</dbReference>
<dbReference type="OrthoDB" id="1357022at2759"/>
<keyword evidence="2" id="KW-0677">Repeat</keyword>
<dbReference type="eggNOG" id="KOG4658">
    <property type="taxonomic scope" value="Eukaryota"/>
</dbReference>
<dbReference type="PANTHER" id="PTHR22845">
    <property type="entry name" value="APOPTOTIC PROTEASE-ACTIVATING FACTOR 1"/>
    <property type="match status" value="1"/>
</dbReference>
<dbReference type="InterPro" id="IPR036388">
    <property type="entry name" value="WH-like_DNA-bd_sf"/>
</dbReference>
<dbReference type="InterPro" id="IPR002182">
    <property type="entry name" value="NB-ARC"/>
</dbReference>
<dbReference type="SUPFAM" id="SSF52540">
    <property type="entry name" value="P-loop containing nucleoside triphosphate hydrolases"/>
    <property type="match status" value="1"/>
</dbReference>
<evidence type="ECO:0000256" key="1">
    <source>
        <dbReference type="ARBA" id="ARBA00022703"/>
    </source>
</evidence>
<feature type="domain" description="NB-ARC" evidence="3">
    <location>
        <begin position="480"/>
        <end position="600"/>
    </location>
</feature>
<dbReference type="InterPro" id="IPR042197">
    <property type="entry name" value="Apaf_helical"/>
</dbReference>
<organism evidence="4 5">
    <name type="scientific">Trichoplax adhaerens</name>
    <name type="common">Trichoplax reptans</name>
    <dbReference type="NCBI Taxonomy" id="10228"/>
    <lineage>
        <taxon>Eukaryota</taxon>
        <taxon>Metazoa</taxon>
        <taxon>Placozoa</taxon>
        <taxon>Uniplacotomia</taxon>
        <taxon>Trichoplacea</taxon>
        <taxon>Trichoplacidae</taxon>
        <taxon>Trichoplax</taxon>
    </lineage>
</organism>
<evidence type="ECO:0000313" key="5">
    <source>
        <dbReference type="Proteomes" id="UP000009022"/>
    </source>
</evidence>
<keyword evidence="5" id="KW-1185">Reference proteome</keyword>
<dbReference type="GO" id="GO:0043531">
    <property type="term" value="F:ADP binding"/>
    <property type="evidence" value="ECO:0007669"/>
    <property type="project" value="InterPro"/>
</dbReference>
<protein>
    <recommendedName>
        <fullName evidence="3">NB-ARC domain-containing protein</fullName>
    </recommendedName>
</protein>
<keyword evidence="1" id="KW-0053">Apoptosis</keyword>
<dbReference type="GO" id="GO:0006915">
    <property type="term" value="P:apoptotic process"/>
    <property type="evidence" value="ECO:0007669"/>
    <property type="project" value="UniProtKB-KW"/>
</dbReference>
<evidence type="ECO:0000256" key="2">
    <source>
        <dbReference type="ARBA" id="ARBA00022737"/>
    </source>
</evidence>
<dbReference type="GO" id="GO:0005829">
    <property type="term" value="C:cytosol"/>
    <property type="evidence" value="ECO:0007669"/>
    <property type="project" value="UniProtKB-ARBA"/>
</dbReference>
<dbReference type="InterPro" id="IPR027417">
    <property type="entry name" value="P-loop_NTPase"/>
</dbReference>
<dbReference type="Gene3D" id="1.10.8.430">
    <property type="entry name" value="Helical domain of apoptotic protease-activating factors"/>
    <property type="match status" value="1"/>
</dbReference>
<dbReference type="Gene3D" id="1.10.10.10">
    <property type="entry name" value="Winged helix-like DNA-binding domain superfamily/Winged helix DNA-binding domain"/>
    <property type="match status" value="1"/>
</dbReference>
<gene>
    <name evidence="4" type="ORF">TRIADDRAFT_61449</name>
</gene>
<sequence>MANQQEAGKWPEDFDDSQFKNGSKIKQFLITFIKNFISVLQEMSNMLELQIELKSGIIADSTSQFLDGIKSFLLAVSHDGLYNIAKGNEIIQRLIDEITERRDRKFIKKIIDRLTPNKDSIKLAISIMACDLVRIYEQQISIISGYSDNYYVKKFANDMVKVIIRYILNEEDRPPEKPTDIAKFVIPCLFNPNFAKKKWFKIKKGSELEIVLQENGKLKKINSPDLIINTGIRVKVNNSFKCYDLSHGGKIALYGFRQLSFFSIGNHKDIVNGINDITHQININDQSLYQYKSKLSGNLDMESFIHYAEQVLNVATQKDRFEITATVNDDQINIITTLLTEDISNLINDKMDTFKIYLKEAFGKEMKEMKEILEKIAKYQDLITNEKFILTNSIEEISKAFNIHTKKMIENLEKAGTERKQILALNLRIEQKLDGLVNQIQSNPTDASGLNQPNRNISQESDNLLKNFPIVPDSHYIRREKWITKICDQLKEIGTNGGQVLIYGSPGIGKTVAVAQAVERSVIELGHFQSYKAYWLDIGKINEDQLAEKLKSLYQILSGSKVFSNELPSILDNINRLFEEDKKVGNNLFVFDDIWHPSYYNYFKFAKKSIATSREINPNNKLQPSIEISEGFTDIEVREVFKKYEKIENAEICKEDPWIDDIIIASGGLPLAIGLIGGLGLRTNEQWKNALNSIRDAKCPIKIPNYENNLWGTVELSIKNLGEHEQKFRQLGAFKYPKVSIDSITSLWQCEKEVGQSILRKFHSKSLLKSLDYESSSSDNEVERAFIDPILVFNVIKN</sequence>
<dbReference type="InParanoid" id="B3SB07"/>
<dbReference type="RefSeq" id="XP_002117409.1">
    <property type="nucleotide sequence ID" value="XM_002117373.1"/>
</dbReference>
<dbReference type="STRING" id="10228.B3SB07"/>
<dbReference type="PhylomeDB" id="B3SB07"/>
<reference evidence="4 5" key="1">
    <citation type="journal article" date="2008" name="Nature">
        <title>The Trichoplax genome and the nature of placozoans.</title>
        <authorList>
            <person name="Srivastava M."/>
            <person name="Begovic E."/>
            <person name="Chapman J."/>
            <person name="Putnam N.H."/>
            <person name="Hellsten U."/>
            <person name="Kawashima T."/>
            <person name="Kuo A."/>
            <person name="Mitros T."/>
            <person name="Salamov A."/>
            <person name="Carpenter M.L."/>
            <person name="Signorovitch A.Y."/>
            <person name="Moreno M.A."/>
            <person name="Kamm K."/>
            <person name="Grimwood J."/>
            <person name="Schmutz J."/>
            <person name="Shapiro H."/>
            <person name="Grigoriev I.V."/>
            <person name="Buss L.W."/>
            <person name="Schierwater B."/>
            <person name="Dellaporta S.L."/>
            <person name="Rokhsar D.S."/>
        </authorList>
    </citation>
    <scope>NUCLEOTIDE SEQUENCE [LARGE SCALE GENOMIC DNA]</scope>
    <source>
        <strain evidence="4 5">Grell-BS-1999</strain>
    </source>
</reference>
<dbReference type="PANTHER" id="PTHR22845:SF5">
    <property type="entry name" value="APOPTOTIC PROTEASE-ACTIVATING FACTOR 1"/>
    <property type="match status" value="1"/>
</dbReference>
<evidence type="ECO:0000313" key="4">
    <source>
        <dbReference type="EMBL" id="EDV20025.1"/>
    </source>
</evidence>
<dbReference type="KEGG" id="tad:TRIADDRAFT_61449"/>
<accession>B3SB07</accession>